<evidence type="ECO:0000313" key="4">
    <source>
        <dbReference type="EMBL" id="AEI82056.1"/>
    </source>
</evidence>
<dbReference type="Gene3D" id="1.10.10.60">
    <property type="entry name" value="Homeodomain-like"/>
    <property type="match status" value="1"/>
</dbReference>
<feature type="domain" description="HTH araC/xylS-type" evidence="3">
    <location>
        <begin position="233"/>
        <end position="331"/>
    </location>
</feature>
<evidence type="ECO:0000313" key="5">
    <source>
        <dbReference type="Proteomes" id="UP000006798"/>
    </source>
</evidence>
<keyword evidence="1" id="KW-0805">Transcription regulation</keyword>
<dbReference type="Pfam" id="PF12833">
    <property type="entry name" value="HTH_18"/>
    <property type="match status" value="1"/>
</dbReference>
<evidence type="ECO:0000256" key="1">
    <source>
        <dbReference type="ARBA" id="ARBA00023015"/>
    </source>
</evidence>
<evidence type="ECO:0000256" key="2">
    <source>
        <dbReference type="ARBA" id="ARBA00023163"/>
    </source>
</evidence>
<dbReference type="PANTHER" id="PTHR43130">
    <property type="entry name" value="ARAC-FAMILY TRANSCRIPTIONAL REGULATOR"/>
    <property type="match status" value="1"/>
</dbReference>
<sequence>MLPMNPQIPPHRSPLPRRIELVAFPDVQILDIAGPAQVFTAANELAVESGDAMPYEVRLVAPAGTRVKSTSGLSFVTEPLINDPVPPDTLIIAGGRGVAKAAQDDALRDWISTRAAGARRVASVCTGAFLLAATGLLDGRRAVTHWRHCDQLSREYPQVQVDSDPIFVRDGNIWTSAGVTAGIDLSLALVEADLGGAIGLDVARNLVVFVKRPGGQAQFSAALALQATGERFAKLHEWVAEHLADDLSLCRLAQEAGMSERTFLRRYRESTGLTPLRAVERLRVEAARQMLIETQLPIKRIAARCGFGSEETMRRTFVRFQQVSPSDFRDRFGHVS</sequence>
<proteinExistence type="predicted"/>
<dbReference type="InterPro" id="IPR009057">
    <property type="entry name" value="Homeodomain-like_sf"/>
</dbReference>
<dbReference type="HOGENOM" id="CLU_000445_59_0_4"/>
<dbReference type="InterPro" id="IPR002818">
    <property type="entry name" value="DJ-1/PfpI"/>
</dbReference>
<dbReference type="GO" id="GO:0043565">
    <property type="term" value="F:sequence-specific DNA binding"/>
    <property type="evidence" value="ECO:0007669"/>
    <property type="project" value="InterPro"/>
</dbReference>
<keyword evidence="2" id="KW-0804">Transcription</keyword>
<dbReference type="Gene3D" id="3.40.50.880">
    <property type="match status" value="1"/>
</dbReference>
<protein>
    <submittedName>
        <fullName evidence="4">ThiJ/PfpI domain containing protein</fullName>
    </submittedName>
</protein>
<accession>F8GXI6</accession>
<dbReference type="AlphaFoldDB" id="F8GXI6"/>
<dbReference type="PANTHER" id="PTHR43130:SF3">
    <property type="entry name" value="HTH-TYPE TRANSCRIPTIONAL REGULATOR RV1931C"/>
    <property type="match status" value="1"/>
</dbReference>
<dbReference type="Proteomes" id="UP000006798">
    <property type="component" value="Plasmid pBB1"/>
</dbReference>
<reference evidence="4 5" key="1">
    <citation type="journal article" date="2011" name="J. Bacteriol.">
        <title>Complete genome sequence of the type strain Cupriavidus necator N-1.</title>
        <authorList>
            <person name="Poehlein A."/>
            <person name="Kusian B."/>
            <person name="Friedrich B."/>
            <person name="Daniel R."/>
            <person name="Bowien B."/>
        </authorList>
    </citation>
    <scope>NUCLEOTIDE SEQUENCE [LARGE SCALE GENOMIC DNA]</scope>
    <source>
        <strain evidence="5">ATCC 43291 / DSM 13513 / CCUG 52238 / LMG 8453 / N-1</strain>
        <plasmid evidence="4 5">pBB1</plasmid>
    </source>
</reference>
<dbReference type="RefSeq" id="WP_013959106.1">
    <property type="nucleotide sequence ID" value="NC_015727.1"/>
</dbReference>
<dbReference type="KEGG" id="cnc:CNE_BB1p06360"/>
<dbReference type="SUPFAM" id="SSF52317">
    <property type="entry name" value="Class I glutamine amidotransferase-like"/>
    <property type="match status" value="1"/>
</dbReference>
<dbReference type="GO" id="GO:0003700">
    <property type="term" value="F:DNA-binding transcription factor activity"/>
    <property type="evidence" value="ECO:0007669"/>
    <property type="project" value="InterPro"/>
</dbReference>
<evidence type="ECO:0000259" key="3">
    <source>
        <dbReference type="PROSITE" id="PS01124"/>
    </source>
</evidence>
<dbReference type="InterPro" id="IPR018060">
    <property type="entry name" value="HTH_AraC"/>
</dbReference>
<dbReference type="PROSITE" id="PS01124">
    <property type="entry name" value="HTH_ARAC_FAMILY_2"/>
    <property type="match status" value="1"/>
</dbReference>
<dbReference type="CDD" id="cd03137">
    <property type="entry name" value="GATase1_AraC_1"/>
    <property type="match status" value="1"/>
</dbReference>
<dbReference type="InterPro" id="IPR029062">
    <property type="entry name" value="Class_I_gatase-like"/>
</dbReference>
<dbReference type="EMBL" id="CP002879">
    <property type="protein sequence ID" value="AEI82056.1"/>
    <property type="molecule type" value="Genomic_DNA"/>
</dbReference>
<dbReference type="Pfam" id="PF01965">
    <property type="entry name" value="DJ-1_PfpI"/>
    <property type="match status" value="1"/>
</dbReference>
<organism evidence="4 5">
    <name type="scientific">Cupriavidus necator (strain ATCC 43291 / DSM 13513 / CCUG 52238 / LMG 8453 / N-1)</name>
    <name type="common">Ralstonia eutropha</name>
    <dbReference type="NCBI Taxonomy" id="1042878"/>
    <lineage>
        <taxon>Bacteria</taxon>
        <taxon>Pseudomonadati</taxon>
        <taxon>Pseudomonadota</taxon>
        <taxon>Betaproteobacteria</taxon>
        <taxon>Burkholderiales</taxon>
        <taxon>Burkholderiaceae</taxon>
        <taxon>Cupriavidus</taxon>
    </lineage>
</organism>
<dbReference type="GeneID" id="34312874"/>
<dbReference type="SMART" id="SM00342">
    <property type="entry name" value="HTH_ARAC"/>
    <property type="match status" value="1"/>
</dbReference>
<gene>
    <name evidence="4" type="ordered locus">CNE_BB1p06360</name>
</gene>
<geneLocation type="plasmid" evidence="4 5">
    <name>pBB1</name>
</geneLocation>
<dbReference type="SUPFAM" id="SSF46689">
    <property type="entry name" value="Homeodomain-like"/>
    <property type="match status" value="2"/>
</dbReference>
<keyword evidence="4" id="KW-0614">Plasmid</keyword>
<dbReference type="InterPro" id="IPR052158">
    <property type="entry name" value="INH-QAR"/>
</dbReference>
<name>F8GXI6_CUPNN</name>